<dbReference type="GO" id="GO:0042026">
    <property type="term" value="P:protein refolding"/>
    <property type="evidence" value="ECO:0007669"/>
    <property type="project" value="UniProtKB-ARBA"/>
</dbReference>
<reference evidence="12 13" key="1">
    <citation type="submission" date="2020-06" db="EMBL/GenBank/DDBJ databases">
        <title>Oricola thermophila sp. nov. isolated from a tidal sediments.</title>
        <authorList>
            <person name="Kwon K.K."/>
            <person name="Yang S.-H."/>
            <person name="Park M.-J."/>
        </authorList>
    </citation>
    <scope>NUCLEOTIDE SEQUENCE [LARGE SCALE GENOMIC DNA]</scope>
    <source>
        <strain evidence="12 13">MEBiC13590</strain>
    </source>
</reference>
<keyword evidence="7 9" id="KW-0413">Isomerase</keyword>
<comment type="subcellular location">
    <subcellularLocation>
        <location evidence="2">Cytoplasm</location>
    </subcellularLocation>
</comment>
<name>A0A6N1VB60_9HYPH</name>
<dbReference type="AlphaFoldDB" id="A0A6N1VB60"/>
<evidence type="ECO:0000256" key="9">
    <source>
        <dbReference type="PROSITE-ProRule" id="PRU00277"/>
    </source>
</evidence>
<dbReference type="SUPFAM" id="SSF54534">
    <property type="entry name" value="FKBP-like"/>
    <property type="match status" value="1"/>
</dbReference>
<proteinExistence type="inferred from homology"/>
<accession>A0A6N1VB60</accession>
<organism evidence="12 13">
    <name type="scientific">Oricola thermophila</name>
    <dbReference type="NCBI Taxonomy" id="2742145"/>
    <lineage>
        <taxon>Bacteria</taxon>
        <taxon>Pseudomonadati</taxon>
        <taxon>Pseudomonadota</taxon>
        <taxon>Alphaproteobacteria</taxon>
        <taxon>Hyphomicrobiales</taxon>
        <taxon>Ahrensiaceae</taxon>
        <taxon>Oricola</taxon>
    </lineage>
</organism>
<gene>
    <name evidence="12" type="ORF">HTY61_06930</name>
</gene>
<comment type="function">
    <text evidence="8">Also involved in hydrogenase metallocenter assembly, probably by participating in the nickel insertion step. This function in hydrogenase biosynthesis requires chaperone activity and the presence of the metal-binding domain, but not PPIase activity.</text>
</comment>
<dbReference type="KEGG" id="orm:HTY61_06930"/>
<dbReference type="RefSeq" id="WP_175276102.1">
    <property type="nucleotide sequence ID" value="NZ_CP054836.1"/>
</dbReference>
<evidence type="ECO:0000256" key="3">
    <source>
        <dbReference type="ARBA" id="ARBA00006577"/>
    </source>
</evidence>
<comment type="catalytic activity">
    <reaction evidence="1 9 10">
        <text>[protein]-peptidylproline (omega=180) = [protein]-peptidylproline (omega=0)</text>
        <dbReference type="Rhea" id="RHEA:16237"/>
        <dbReference type="Rhea" id="RHEA-COMP:10747"/>
        <dbReference type="Rhea" id="RHEA-COMP:10748"/>
        <dbReference type="ChEBI" id="CHEBI:83833"/>
        <dbReference type="ChEBI" id="CHEBI:83834"/>
        <dbReference type="EC" id="5.2.1.8"/>
    </reaction>
</comment>
<dbReference type="PROSITE" id="PS50059">
    <property type="entry name" value="FKBP_PPIASE"/>
    <property type="match status" value="1"/>
</dbReference>
<evidence type="ECO:0000256" key="10">
    <source>
        <dbReference type="RuleBase" id="RU003915"/>
    </source>
</evidence>
<sequence length="142" mass="15040">MTEAQHGNTVHIHYTGKLTDGTVFDSSDGREPLQFELGAGQVIPGLDKAMRGMSVGETKTVTIPSEEAYGPHHPEGVHVVPRGELPPHIDTEIGARLQAQGGDGTVINLTVVDANEETVTLDANHPLAGKDLVFEVELVAVS</sequence>
<dbReference type="EC" id="5.2.1.8" evidence="10"/>
<keyword evidence="13" id="KW-1185">Reference proteome</keyword>
<dbReference type="InterPro" id="IPR001179">
    <property type="entry name" value="PPIase_FKBP_dom"/>
</dbReference>
<dbReference type="Pfam" id="PF00254">
    <property type="entry name" value="FKBP_C"/>
    <property type="match status" value="1"/>
</dbReference>
<feature type="domain" description="PPIase FKBP-type" evidence="11">
    <location>
        <begin position="7"/>
        <end position="88"/>
    </location>
</feature>
<dbReference type="GO" id="GO:0005737">
    <property type="term" value="C:cytoplasm"/>
    <property type="evidence" value="ECO:0007669"/>
    <property type="project" value="UniProtKB-SubCell"/>
</dbReference>
<dbReference type="InterPro" id="IPR046357">
    <property type="entry name" value="PPIase_dom_sf"/>
</dbReference>
<dbReference type="EMBL" id="CP054836">
    <property type="protein sequence ID" value="QKV18206.1"/>
    <property type="molecule type" value="Genomic_DNA"/>
</dbReference>
<evidence type="ECO:0000256" key="7">
    <source>
        <dbReference type="ARBA" id="ARBA00023235"/>
    </source>
</evidence>
<keyword evidence="5 9" id="KW-0697">Rotamase</keyword>
<evidence type="ECO:0000313" key="13">
    <source>
        <dbReference type="Proteomes" id="UP000509367"/>
    </source>
</evidence>
<evidence type="ECO:0000256" key="2">
    <source>
        <dbReference type="ARBA" id="ARBA00004496"/>
    </source>
</evidence>
<evidence type="ECO:0000256" key="6">
    <source>
        <dbReference type="ARBA" id="ARBA00023186"/>
    </source>
</evidence>
<dbReference type="Gene3D" id="3.10.50.40">
    <property type="match status" value="1"/>
</dbReference>
<dbReference type="GO" id="GO:0003755">
    <property type="term" value="F:peptidyl-prolyl cis-trans isomerase activity"/>
    <property type="evidence" value="ECO:0007669"/>
    <property type="project" value="UniProtKB-UniRule"/>
</dbReference>
<keyword evidence="6" id="KW-0143">Chaperone</keyword>
<keyword evidence="4" id="KW-0963">Cytoplasm</keyword>
<evidence type="ECO:0000256" key="5">
    <source>
        <dbReference type="ARBA" id="ARBA00023110"/>
    </source>
</evidence>
<evidence type="ECO:0000259" key="11">
    <source>
        <dbReference type="PROSITE" id="PS50059"/>
    </source>
</evidence>
<evidence type="ECO:0000256" key="8">
    <source>
        <dbReference type="ARBA" id="ARBA00037071"/>
    </source>
</evidence>
<evidence type="ECO:0000313" key="12">
    <source>
        <dbReference type="EMBL" id="QKV18206.1"/>
    </source>
</evidence>
<comment type="similarity">
    <text evidence="3 10">Belongs to the FKBP-type PPIase family.</text>
</comment>
<evidence type="ECO:0000256" key="4">
    <source>
        <dbReference type="ARBA" id="ARBA00022490"/>
    </source>
</evidence>
<protein>
    <recommendedName>
        <fullName evidence="10">Peptidyl-prolyl cis-trans isomerase</fullName>
        <ecNumber evidence="10">5.2.1.8</ecNumber>
    </recommendedName>
</protein>
<dbReference type="PANTHER" id="PTHR47861">
    <property type="entry name" value="FKBP-TYPE PEPTIDYL-PROLYL CIS-TRANS ISOMERASE SLYD"/>
    <property type="match status" value="1"/>
</dbReference>
<dbReference type="Proteomes" id="UP000509367">
    <property type="component" value="Chromosome"/>
</dbReference>
<evidence type="ECO:0000256" key="1">
    <source>
        <dbReference type="ARBA" id="ARBA00000971"/>
    </source>
</evidence>
<dbReference type="PANTHER" id="PTHR47861:SF3">
    <property type="entry name" value="FKBP-TYPE PEPTIDYL-PROLYL CIS-TRANS ISOMERASE SLYD"/>
    <property type="match status" value="1"/>
</dbReference>